<protein>
    <submittedName>
        <fullName evidence="2">Uncharacterized protein</fullName>
    </submittedName>
</protein>
<dbReference type="EMBL" id="JAAEDI010000010">
    <property type="protein sequence ID" value="MBR0650200.1"/>
    <property type="molecule type" value="Genomic_DNA"/>
</dbReference>
<keyword evidence="1" id="KW-0472">Membrane</keyword>
<dbReference type="Proteomes" id="UP000698752">
    <property type="component" value="Unassembled WGS sequence"/>
</dbReference>
<comment type="caution">
    <text evidence="2">The sequence shown here is derived from an EMBL/GenBank/DDBJ whole genome shotgun (WGS) entry which is preliminary data.</text>
</comment>
<feature type="transmembrane region" description="Helical" evidence="1">
    <location>
        <begin position="149"/>
        <end position="169"/>
    </location>
</feature>
<feature type="transmembrane region" description="Helical" evidence="1">
    <location>
        <begin position="120"/>
        <end position="137"/>
    </location>
</feature>
<feature type="transmembrane region" description="Helical" evidence="1">
    <location>
        <begin position="88"/>
        <end position="108"/>
    </location>
</feature>
<keyword evidence="1" id="KW-1133">Transmembrane helix</keyword>
<feature type="transmembrane region" description="Helical" evidence="1">
    <location>
        <begin position="223"/>
        <end position="246"/>
    </location>
</feature>
<proteinExistence type="predicted"/>
<evidence type="ECO:0000313" key="3">
    <source>
        <dbReference type="Proteomes" id="UP000698752"/>
    </source>
</evidence>
<feature type="transmembrane region" description="Helical" evidence="1">
    <location>
        <begin position="253"/>
        <end position="272"/>
    </location>
</feature>
<feature type="transmembrane region" description="Helical" evidence="1">
    <location>
        <begin position="284"/>
        <end position="306"/>
    </location>
</feature>
<feature type="transmembrane region" description="Helical" evidence="1">
    <location>
        <begin position="12"/>
        <end position="36"/>
    </location>
</feature>
<feature type="transmembrane region" description="Helical" evidence="1">
    <location>
        <begin position="57"/>
        <end position="76"/>
    </location>
</feature>
<organism evidence="2 3">
    <name type="scientific">Neoroseomonas terrae</name>
    <dbReference type="NCBI Taxonomy" id="424799"/>
    <lineage>
        <taxon>Bacteria</taxon>
        <taxon>Pseudomonadati</taxon>
        <taxon>Pseudomonadota</taxon>
        <taxon>Alphaproteobacteria</taxon>
        <taxon>Acetobacterales</taxon>
        <taxon>Acetobacteraceae</taxon>
        <taxon>Neoroseomonas</taxon>
    </lineage>
</organism>
<feature type="transmembrane region" description="Helical" evidence="1">
    <location>
        <begin position="181"/>
        <end position="203"/>
    </location>
</feature>
<name>A0ABS5EGQ8_9PROT</name>
<keyword evidence="3" id="KW-1185">Reference proteome</keyword>
<reference evidence="3" key="1">
    <citation type="journal article" date="2021" name="Syst. Appl. Microbiol.">
        <title>Roseomonas hellenica sp. nov., isolated from roots of wild-growing Alkanna tinctoria.</title>
        <authorList>
            <person name="Rat A."/>
            <person name="Naranjo H.D."/>
            <person name="Lebbe L."/>
            <person name="Cnockaert M."/>
            <person name="Krigas N."/>
            <person name="Grigoriadou K."/>
            <person name="Maloupa E."/>
            <person name="Willems A."/>
        </authorList>
    </citation>
    <scope>NUCLEOTIDE SEQUENCE [LARGE SCALE GENOMIC DNA]</scope>
    <source>
        <strain evidence="3">LMG 31159</strain>
    </source>
</reference>
<evidence type="ECO:0000313" key="2">
    <source>
        <dbReference type="EMBL" id="MBR0650200.1"/>
    </source>
</evidence>
<accession>A0ABS5EGQ8</accession>
<evidence type="ECO:0000256" key="1">
    <source>
        <dbReference type="SAM" id="Phobius"/>
    </source>
</evidence>
<keyword evidence="1" id="KW-0812">Transmembrane</keyword>
<gene>
    <name evidence="2" type="ORF">GXW78_11040</name>
</gene>
<dbReference type="RefSeq" id="WP_211868724.1">
    <property type="nucleotide sequence ID" value="NZ_JAAEDI010000010.1"/>
</dbReference>
<sequence length="314" mass="33431">MAPLIAPWAQAWLPAFILAAGLTMGAMAALAVGHLLGEAWLEPLRPPLAVMARGAPILLLLALPLLLAAPALYPWAAAPVAGWYDPGLLMLRGLAVLLLWIALGRMVAHRRLRGRMAGGALLLLVLTGAVFMQDWALSRDTDGAGSLQGLTLVVQQAGAAMALATLLAARGGTVGEEARTGLERALLSFAMATLWLRFVQYIVVYAADLPPEAAWYLRRSQGIWGWLEGGVGLPALLAAIGLALVPQWRRWRFAAVSLLLLVQYVVHVSWVVRPDKAPAAAPTSLLAEFVVPVVVVLALAAAWLPLWREAGSRS</sequence>